<proteinExistence type="predicted"/>
<evidence type="ECO:0000313" key="3">
    <source>
        <dbReference type="Proteomes" id="UP000064029"/>
    </source>
</evidence>
<sequence length="125" mass="13811">MHLWPHTATVMGALGLQDGALKYGRGNYRASPVRASIYYDAAIRHLFGWFSGRPCDPDSGLPDLAHALACLAIVVDADAAGTLIDDRDYNSGYPKFIAEMTQHVKRLQEMHADKEPRHFTIKDAA</sequence>
<organism evidence="2 3">
    <name type="scientific">Burkholderia ubonensis</name>
    <dbReference type="NCBI Taxonomy" id="101571"/>
    <lineage>
        <taxon>Bacteria</taxon>
        <taxon>Pseudomonadati</taxon>
        <taxon>Pseudomonadota</taxon>
        <taxon>Betaproteobacteria</taxon>
        <taxon>Burkholderiales</taxon>
        <taxon>Burkholderiaceae</taxon>
        <taxon>Burkholderia</taxon>
        <taxon>Burkholderia cepacia complex</taxon>
    </lineage>
</organism>
<feature type="domain" description="dATP/dGTP diphosphohydrolase N-terminal" evidence="1">
    <location>
        <begin position="1"/>
        <end position="87"/>
    </location>
</feature>
<dbReference type="AlphaFoldDB" id="A0A103S039"/>
<gene>
    <name evidence="2" type="ORF">WJ33_12005</name>
</gene>
<evidence type="ECO:0000313" key="2">
    <source>
        <dbReference type="EMBL" id="KVG76914.1"/>
    </source>
</evidence>
<accession>A0A103S039</accession>
<dbReference type="InterPro" id="IPR044038">
    <property type="entry name" value="dATP/dGTP_diPOhydrolase_N"/>
</dbReference>
<evidence type="ECO:0000259" key="1">
    <source>
        <dbReference type="Pfam" id="PF18909"/>
    </source>
</evidence>
<dbReference type="Proteomes" id="UP000064029">
    <property type="component" value="Unassembled WGS sequence"/>
</dbReference>
<dbReference type="EMBL" id="LOXM01000005">
    <property type="protein sequence ID" value="KVG76914.1"/>
    <property type="molecule type" value="Genomic_DNA"/>
</dbReference>
<protein>
    <recommendedName>
        <fullName evidence="1">dATP/dGTP diphosphohydrolase N-terminal domain-containing protein</fullName>
    </recommendedName>
</protein>
<name>A0A103S039_9BURK</name>
<comment type="caution">
    <text evidence="2">The sequence shown here is derived from an EMBL/GenBank/DDBJ whole genome shotgun (WGS) entry which is preliminary data.</text>
</comment>
<reference evidence="2 3" key="1">
    <citation type="submission" date="2015-11" db="EMBL/GenBank/DDBJ databases">
        <title>Expanding the genomic diversity of Burkholderia species for the development of highly accurate diagnostics.</title>
        <authorList>
            <person name="Sahl J."/>
            <person name="Keim P."/>
            <person name="Wagner D."/>
        </authorList>
    </citation>
    <scope>NUCLEOTIDE SEQUENCE [LARGE SCALE GENOMIC DNA]</scope>
    <source>
        <strain evidence="2 3">MSMB2036</strain>
    </source>
</reference>
<dbReference type="Pfam" id="PF18909">
    <property type="entry name" value="dGTP_diPhyd_N"/>
    <property type="match status" value="1"/>
</dbReference>